<dbReference type="InterPro" id="IPR051448">
    <property type="entry name" value="CdaR-like_regulators"/>
</dbReference>
<dbReference type="Pfam" id="PF14361">
    <property type="entry name" value="RsbRD_N"/>
    <property type="match status" value="1"/>
</dbReference>
<dbReference type="PANTHER" id="PTHR33744">
    <property type="entry name" value="CARBOHYDRATE DIACID REGULATOR"/>
    <property type="match status" value="1"/>
</dbReference>
<dbReference type="InterPro" id="IPR025751">
    <property type="entry name" value="RsbRD_N_dom"/>
</dbReference>
<keyword evidence="4" id="KW-1185">Reference proteome</keyword>
<gene>
    <name evidence="3" type="ORF">KRR39_18890</name>
</gene>
<accession>A0A975SX04</accession>
<dbReference type="AlphaFoldDB" id="A0A975SX04"/>
<reference evidence="3" key="1">
    <citation type="submission" date="2021-06" db="EMBL/GenBank/DDBJ databases">
        <title>Complete genome sequence of Nocardioides sp. G188.</title>
        <authorList>
            <person name="Im W.-T."/>
        </authorList>
    </citation>
    <scope>NUCLEOTIDE SEQUENCE</scope>
    <source>
        <strain evidence="3">G188</strain>
    </source>
</reference>
<evidence type="ECO:0000313" key="3">
    <source>
        <dbReference type="EMBL" id="QWZ07484.1"/>
    </source>
</evidence>
<dbReference type="Pfam" id="PF13556">
    <property type="entry name" value="HTH_30"/>
    <property type="match status" value="1"/>
</dbReference>
<evidence type="ECO:0000259" key="2">
    <source>
        <dbReference type="Pfam" id="PF14361"/>
    </source>
</evidence>
<feature type="domain" description="PucR C-terminal helix-turn-helix" evidence="1">
    <location>
        <begin position="299"/>
        <end position="356"/>
    </location>
</feature>
<sequence length="367" mass="39995">MLDLLEDFPVDRVVDEAVAQVRAEVPAFRTLDSERMRADIAGAMSLAVASVRDGVDRDGLEGDALRAIGAVRAEEGVDVDAMLAGFRIVARVTIDTMLEIARQRGVDSMASLELTRAVWVHCDDAAAALAAGHRAWTESPDRRAVTSTQAALRRLVRGDLTDELTAEACAELGLDVAGSYCVVLAGSGDHPLNPALAGRLLASYDDTTVERVVGVATSLTGESWGCPVGYGDRVPVRDLRASFHGALLAWEMAEAFGLDEPQHADDVRLLRAVHLLPEIGDAFVEQCFGHLDEARQEALRATLHAWFAAQGSTDAAAEVLFVHRNTLRYRLRSFTESTGLSLDRPEDSFAVWWAMRRLDEQRRHPEV</sequence>
<proteinExistence type="predicted"/>
<dbReference type="KEGG" id="nps:KRR39_18890"/>
<feature type="domain" description="RsbT co-antagonist protein RsbRD N-terminal" evidence="2">
    <location>
        <begin position="11"/>
        <end position="143"/>
    </location>
</feature>
<evidence type="ECO:0000259" key="1">
    <source>
        <dbReference type="Pfam" id="PF13556"/>
    </source>
</evidence>
<dbReference type="EMBL" id="CP077062">
    <property type="protein sequence ID" value="QWZ07484.1"/>
    <property type="molecule type" value="Genomic_DNA"/>
</dbReference>
<dbReference type="RefSeq" id="WP_216938995.1">
    <property type="nucleotide sequence ID" value="NZ_CP077062.1"/>
</dbReference>
<name>A0A975SX04_9ACTN</name>
<protein>
    <submittedName>
        <fullName evidence="3">Helix-turn-helix domain-containing protein</fullName>
    </submittedName>
</protein>
<dbReference type="InterPro" id="IPR025736">
    <property type="entry name" value="PucR_C-HTH_dom"/>
</dbReference>
<evidence type="ECO:0000313" key="4">
    <source>
        <dbReference type="Proteomes" id="UP000683575"/>
    </source>
</evidence>
<organism evidence="3 4">
    <name type="scientific">Nocardioides panacis</name>
    <dbReference type="NCBI Taxonomy" id="2849501"/>
    <lineage>
        <taxon>Bacteria</taxon>
        <taxon>Bacillati</taxon>
        <taxon>Actinomycetota</taxon>
        <taxon>Actinomycetes</taxon>
        <taxon>Propionibacteriales</taxon>
        <taxon>Nocardioidaceae</taxon>
        <taxon>Nocardioides</taxon>
    </lineage>
</organism>
<dbReference type="Proteomes" id="UP000683575">
    <property type="component" value="Chromosome"/>
</dbReference>